<reference evidence="1 2" key="1">
    <citation type="submission" date="2022-08" db="EMBL/GenBank/DDBJ databases">
        <title>Reclassification of Massilia species as members of the genera Telluria, Duganella, Pseudoduganella, Mokoshia gen. nov. and Zemynaea gen. nov. using orthogonal and non-orthogonal genome-based approaches.</title>
        <authorList>
            <person name="Bowman J.P."/>
        </authorList>
    </citation>
    <scope>NUCLEOTIDE SEQUENCE [LARGE SCALE GENOMIC DNA]</scope>
    <source>
        <strain evidence="1 2">JCM 31605</strain>
    </source>
</reference>
<protein>
    <submittedName>
        <fullName evidence="1">BPSL0067 family protein</fullName>
    </submittedName>
</protein>
<sequence>MSYVAINPRKFEDTSVGSGQCVAFVQAATQVGPTRNWTRGKLVMGANLPVGTAIATFDEQGRYANDTHGRSHAAIYLGQTAVGIRVLDQWSHRKKQPDGTVKVVPHMVQERTIYFQPQSLKEVDDGRKYYVIE</sequence>
<keyword evidence="2" id="KW-1185">Reference proteome</keyword>
<evidence type="ECO:0000313" key="2">
    <source>
        <dbReference type="Proteomes" id="UP001206126"/>
    </source>
</evidence>
<accession>A0ABT2DA69</accession>
<dbReference type="InterPro" id="IPR047746">
    <property type="entry name" value="Dae2/Tae2-like"/>
</dbReference>
<dbReference type="EMBL" id="JANUHB010000002">
    <property type="protein sequence ID" value="MCS0808052.1"/>
    <property type="molecule type" value="Genomic_DNA"/>
</dbReference>
<gene>
    <name evidence="1" type="ORF">NX774_08990</name>
</gene>
<dbReference type="NCBIfam" id="NF033857">
    <property type="entry name" value="BPSL0067_fam"/>
    <property type="match status" value="1"/>
</dbReference>
<name>A0ABT2DA69_9BURK</name>
<comment type="caution">
    <text evidence="1">The sequence shown here is derived from an EMBL/GenBank/DDBJ whole genome shotgun (WGS) entry which is preliminary data.</text>
</comment>
<dbReference type="Proteomes" id="UP001206126">
    <property type="component" value="Unassembled WGS sequence"/>
</dbReference>
<organism evidence="1 2">
    <name type="scientific">Massilia agilis</name>
    <dbReference type="NCBI Taxonomy" id="1811226"/>
    <lineage>
        <taxon>Bacteria</taxon>
        <taxon>Pseudomonadati</taxon>
        <taxon>Pseudomonadota</taxon>
        <taxon>Betaproteobacteria</taxon>
        <taxon>Burkholderiales</taxon>
        <taxon>Oxalobacteraceae</taxon>
        <taxon>Telluria group</taxon>
        <taxon>Massilia</taxon>
    </lineage>
</organism>
<proteinExistence type="predicted"/>
<dbReference type="RefSeq" id="WP_258821835.1">
    <property type="nucleotide sequence ID" value="NZ_JANUHB010000002.1"/>
</dbReference>
<evidence type="ECO:0000313" key="1">
    <source>
        <dbReference type="EMBL" id="MCS0808052.1"/>
    </source>
</evidence>